<keyword evidence="8 11" id="KW-0812">Transmembrane</keyword>
<keyword evidence="5" id="KW-1003">Cell membrane</keyword>
<dbReference type="GO" id="GO:1904659">
    <property type="term" value="P:D-glucose transmembrane transport"/>
    <property type="evidence" value="ECO:0007669"/>
    <property type="project" value="InterPro"/>
</dbReference>
<dbReference type="PANTHER" id="PTHR43702:SF3">
    <property type="entry name" value="PROTEIN TSGA"/>
    <property type="match status" value="1"/>
</dbReference>
<feature type="transmembrane region" description="Helical" evidence="11">
    <location>
        <begin position="27"/>
        <end position="53"/>
    </location>
</feature>
<feature type="transmembrane region" description="Helical" evidence="11">
    <location>
        <begin position="65"/>
        <end position="87"/>
    </location>
</feature>
<dbReference type="CDD" id="cd17394">
    <property type="entry name" value="MFS_FucP_like"/>
    <property type="match status" value="1"/>
</dbReference>
<dbReference type="SUPFAM" id="SSF103473">
    <property type="entry name" value="MFS general substrate transporter"/>
    <property type="match status" value="1"/>
</dbReference>
<evidence type="ECO:0000256" key="5">
    <source>
        <dbReference type="ARBA" id="ARBA00022475"/>
    </source>
</evidence>
<dbReference type="PANTHER" id="PTHR43702">
    <property type="entry name" value="L-FUCOSE-PROTON SYMPORTER"/>
    <property type="match status" value="1"/>
</dbReference>
<reference evidence="12" key="1">
    <citation type="journal article" date="2023" name="Int. J. Syst. Evol. Microbiol.">
        <title>&lt;i&gt;Shewanella septentrionalis&lt;/i&gt; sp. nov. and &lt;i&gt;Shewanella holmiensis&lt;/i&gt; sp. nov., isolated from Baltic Sea water and sediments.</title>
        <authorList>
            <person name="Martin-Rodriguez A.J."/>
            <person name="Thorell K."/>
            <person name="Joffre E."/>
            <person name="Jensie-Markopoulos S."/>
            <person name="Moore E.R.B."/>
            <person name="Sjoling A."/>
        </authorList>
    </citation>
    <scope>NUCLEOTIDE SEQUENCE</scope>
    <source>
        <strain evidence="12">SP1W3</strain>
    </source>
</reference>
<feature type="transmembrane region" description="Helical" evidence="11">
    <location>
        <begin position="208"/>
        <end position="230"/>
    </location>
</feature>
<feature type="transmembrane region" description="Helical" evidence="11">
    <location>
        <begin position="319"/>
        <end position="336"/>
    </location>
</feature>
<dbReference type="InterPro" id="IPR036259">
    <property type="entry name" value="MFS_trans_sf"/>
</dbReference>
<dbReference type="GO" id="GO:0005354">
    <property type="term" value="F:galactose transmembrane transporter activity"/>
    <property type="evidence" value="ECO:0007669"/>
    <property type="project" value="InterPro"/>
</dbReference>
<comment type="caution">
    <text evidence="12">The sequence shown here is derived from an EMBL/GenBank/DDBJ whole genome shotgun (WGS) entry which is preliminary data.</text>
</comment>
<keyword evidence="4" id="KW-0813">Transport</keyword>
<comment type="function">
    <text evidence="1">Intake of glucose and galactose.</text>
</comment>
<feature type="transmembrane region" description="Helical" evidence="11">
    <location>
        <begin position="118"/>
        <end position="139"/>
    </location>
</feature>
<evidence type="ECO:0000256" key="11">
    <source>
        <dbReference type="SAM" id="Phobius"/>
    </source>
</evidence>
<keyword evidence="7" id="KW-0762">Sugar transport</keyword>
<evidence type="ECO:0000256" key="10">
    <source>
        <dbReference type="ARBA" id="ARBA00023136"/>
    </source>
</evidence>
<dbReference type="RefSeq" id="WP_261273655.1">
    <property type="nucleotide sequence ID" value="NZ_JAMTCC010000040.1"/>
</dbReference>
<feature type="transmembrane region" description="Helical" evidence="11">
    <location>
        <begin position="342"/>
        <end position="365"/>
    </location>
</feature>
<evidence type="ECO:0000256" key="6">
    <source>
        <dbReference type="ARBA" id="ARBA00022519"/>
    </source>
</evidence>
<dbReference type="AlphaFoldDB" id="A0A9X2WXG8"/>
<dbReference type="InterPro" id="IPR011701">
    <property type="entry name" value="MFS"/>
</dbReference>
<comment type="subcellular location">
    <subcellularLocation>
        <location evidence="2">Cell inner membrane</location>
        <topology evidence="2">Multi-pass membrane protein</topology>
    </subcellularLocation>
</comment>
<gene>
    <name evidence="12" type="ORF">NE536_18825</name>
</gene>
<dbReference type="EMBL" id="JAMTCC010000040">
    <property type="protein sequence ID" value="MCT7947407.1"/>
    <property type="molecule type" value="Genomic_DNA"/>
</dbReference>
<feature type="transmembrane region" description="Helical" evidence="11">
    <location>
        <begin position="377"/>
        <end position="396"/>
    </location>
</feature>
<dbReference type="Gene3D" id="1.20.1250.20">
    <property type="entry name" value="MFS general substrate transporter like domains"/>
    <property type="match status" value="2"/>
</dbReference>
<feature type="transmembrane region" description="Helical" evidence="11">
    <location>
        <begin position="289"/>
        <end position="307"/>
    </location>
</feature>
<feature type="transmembrane region" description="Helical" evidence="11">
    <location>
        <begin position="160"/>
        <end position="179"/>
    </location>
</feature>
<dbReference type="InterPro" id="IPR005964">
    <property type="entry name" value="Glc/Gal_transptr_bac"/>
</dbReference>
<accession>A0A9X2WXG8</accession>
<keyword evidence="13" id="KW-1185">Reference proteome</keyword>
<feature type="transmembrane region" description="Helical" evidence="11">
    <location>
        <begin position="402"/>
        <end position="421"/>
    </location>
</feature>
<comment type="similarity">
    <text evidence="3">Belongs to the major facilitator superfamily. FHS transporter (TC 2.A.1.7) family.</text>
</comment>
<keyword evidence="9 11" id="KW-1133">Transmembrane helix</keyword>
<organism evidence="12 13">
    <name type="scientific">Shewanella septentrionalis</name>
    <dbReference type="NCBI Taxonomy" id="2952223"/>
    <lineage>
        <taxon>Bacteria</taxon>
        <taxon>Pseudomonadati</taxon>
        <taxon>Pseudomonadota</taxon>
        <taxon>Gammaproteobacteria</taxon>
        <taxon>Alteromonadales</taxon>
        <taxon>Shewanellaceae</taxon>
        <taxon>Shewanella</taxon>
    </lineage>
</organism>
<evidence type="ECO:0000256" key="9">
    <source>
        <dbReference type="ARBA" id="ARBA00022989"/>
    </source>
</evidence>
<dbReference type="Pfam" id="PF07690">
    <property type="entry name" value="MFS_1"/>
    <property type="match status" value="1"/>
</dbReference>
<evidence type="ECO:0000256" key="8">
    <source>
        <dbReference type="ARBA" id="ARBA00022692"/>
    </source>
</evidence>
<evidence type="ECO:0000313" key="13">
    <source>
        <dbReference type="Proteomes" id="UP001155604"/>
    </source>
</evidence>
<feature type="transmembrane region" description="Helical" evidence="11">
    <location>
        <begin position="251"/>
        <end position="277"/>
    </location>
</feature>
<sequence length="431" mass="45835">MAIANETEASAVSEATRSVHQSGNFKFALVALTSLFFMWGFITCLNDILIPYLKNMFELNYAQAMLVQFCFFGAYFIVSIPAGALVGKIGYQKGIVTGLGIACLGCLLFYPSASFASYWMFLGAFFVLASGITILQVAANPYVSVLGPAKTASSRLTLTQAFNSFGTTVAPFFGSWLILSTSHQMTGKAAPDLMVSAAAQASTVQVPYLILAASLFVLAVIFMLLKLPFLGQKLPASSAKVLGSAWQFPHLVLGSVGIFVYVGAEVAIGSFLISFLVQPDIGGYTHAEAAHYIAYYFGGAMVGRFFGAAVMQKIKAGKVLAFNAICACLLVALAMFSTGAMAMWALLLVGLCNSIMFPTIFSLALQDLEQHTSQGSGILCLAIVGGAIVPLFQGLLADHFGIQLAFILPLLCYGFIAYYGAKGCDAPRPRF</sequence>
<evidence type="ECO:0000256" key="3">
    <source>
        <dbReference type="ARBA" id="ARBA00009120"/>
    </source>
</evidence>
<dbReference type="GO" id="GO:0005886">
    <property type="term" value="C:plasma membrane"/>
    <property type="evidence" value="ECO:0007669"/>
    <property type="project" value="UniProtKB-SubCell"/>
</dbReference>
<evidence type="ECO:0000313" key="12">
    <source>
        <dbReference type="EMBL" id="MCT7947407.1"/>
    </source>
</evidence>
<evidence type="ECO:0000256" key="4">
    <source>
        <dbReference type="ARBA" id="ARBA00022448"/>
    </source>
</evidence>
<dbReference type="GO" id="GO:0055056">
    <property type="term" value="F:D-glucose transmembrane transporter activity"/>
    <property type="evidence" value="ECO:0007669"/>
    <property type="project" value="InterPro"/>
</dbReference>
<dbReference type="Proteomes" id="UP001155604">
    <property type="component" value="Unassembled WGS sequence"/>
</dbReference>
<dbReference type="NCBIfam" id="TIGR01272">
    <property type="entry name" value="gluP"/>
    <property type="match status" value="1"/>
</dbReference>
<name>A0A9X2WXG8_9GAMM</name>
<feature type="transmembrane region" description="Helical" evidence="11">
    <location>
        <begin position="94"/>
        <end position="112"/>
    </location>
</feature>
<dbReference type="InterPro" id="IPR050375">
    <property type="entry name" value="MFS_TsgA-like"/>
</dbReference>
<protein>
    <submittedName>
        <fullName evidence="12">Sugar MFS transporter</fullName>
    </submittedName>
</protein>
<proteinExistence type="inferred from homology"/>
<evidence type="ECO:0000256" key="7">
    <source>
        <dbReference type="ARBA" id="ARBA00022597"/>
    </source>
</evidence>
<keyword evidence="10 11" id="KW-0472">Membrane</keyword>
<keyword evidence="6" id="KW-0997">Cell inner membrane</keyword>
<evidence type="ECO:0000256" key="1">
    <source>
        <dbReference type="ARBA" id="ARBA00003321"/>
    </source>
</evidence>
<evidence type="ECO:0000256" key="2">
    <source>
        <dbReference type="ARBA" id="ARBA00004429"/>
    </source>
</evidence>